<evidence type="ECO:0000313" key="3">
    <source>
        <dbReference type="EMBL" id="AJI52517.1"/>
    </source>
</evidence>
<dbReference type="OrthoDB" id="9811314at2"/>
<dbReference type="InterPro" id="IPR011249">
    <property type="entry name" value="Metalloenz_LuxS/M16"/>
</dbReference>
<protein>
    <submittedName>
        <fullName evidence="3">Insulinase family protein</fullName>
    </submittedName>
</protein>
<evidence type="ECO:0000313" key="4">
    <source>
        <dbReference type="Proteomes" id="UP000031830"/>
    </source>
</evidence>
<dbReference type="PANTHER" id="PTHR11851">
    <property type="entry name" value="METALLOPROTEASE"/>
    <property type="match status" value="1"/>
</dbReference>
<dbReference type="RefSeq" id="WP_044525893.1">
    <property type="nucleotide sequence ID" value="NZ_CP009440.1"/>
</dbReference>
<dbReference type="Proteomes" id="UP000031830">
    <property type="component" value="Chromosome"/>
</dbReference>
<sequence>MIHKFDIDNTTVYFQESPSLPMVDIQLNFRAGSAFDSDLNGLADLAVGMFATKTQKSSEQELINKITDNAISIHSETTKEFFNVKIRLLNDPSIINNAISILKEIFTIPDFDADILEREKIQTLTHIDYLYQQPNYLASLEFSKHIFANNPYSKPTIGYKETIKKISKKDIEDFFNQNICANNANICIVGAIDKIQAEDISQSLVSFLPKGKKNTQKFAQQKNNSQIIKNKFSSKQTAILTGHQLLLDINDPLYFPLKLGNEILGGGGLNSLLFNKVREELGLVYNISSTANINPDYGSFVISAQTSNPNLALETINSVYSNFINSTIDEQTLTNSKKHIEGTHLLSCVKNSSKLNMLSSIANKNLPLDFFDTYVEHINNVTATQIYDAYQAIQENNIITVMVGDIE</sequence>
<dbReference type="InterPro" id="IPR050361">
    <property type="entry name" value="MPP/UQCRC_Complex"/>
</dbReference>
<dbReference type="GO" id="GO:0046872">
    <property type="term" value="F:metal ion binding"/>
    <property type="evidence" value="ECO:0007669"/>
    <property type="project" value="InterPro"/>
</dbReference>
<feature type="domain" description="Peptidase M16 N-terminal" evidence="1">
    <location>
        <begin position="12"/>
        <end position="158"/>
    </location>
</feature>
<proteinExistence type="predicted"/>
<dbReference type="EMBL" id="CP009440">
    <property type="protein sequence ID" value="AJI52517.1"/>
    <property type="molecule type" value="Genomic_DNA"/>
</dbReference>
<dbReference type="AlphaFoldDB" id="A0A0B6D2H6"/>
<reference evidence="3 4" key="1">
    <citation type="journal article" date="2015" name="Genome Announc.">
        <title>Genome sequencing of 18 francisella strains to aid in assay development and testing.</title>
        <authorList>
            <person name="Johnson S.L."/>
            <person name="Daligault H.E."/>
            <person name="Davenport K.W."/>
            <person name="Coyne S.R."/>
            <person name="Frey K.G."/>
            <person name="Koroleva G.I."/>
            <person name="Broomall S.M."/>
            <person name="Bishop-Lilly K.A."/>
            <person name="Bruce D.C."/>
            <person name="Chertkov O."/>
            <person name="Freitas T."/>
            <person name="Jaissle J."/>
            <person name="Ladner J.T."/>
            <person name="Rosenzweig C.N."/>
            <person name="Gibbons H.S."/>
            <person name="Palacios G.F."/>
            <person name="Redden C.L."/>
            <person name="Xu Y."/>
            <person name="Minogue T.D."/>
            <person name="Chain P.S."/>
        </authorList>
    </citation>
    <scope>NUCLEOTIDE SEQUENCE [LARGE SCALE GENOMIC DNA]</scope>
    <source>
        <strain evidence="3 4">GA01-2794</strain>
    </source>
</reference>
<feature type="domain" description="Peptidase M16 C-terminal" evidence="2">
    <location>
        <begin position="165"/>
        <end position="337"/>
    </location>
</feature>
<dbReference type="KEGG" id="fpz:LA55_682"/>
<dbReference type="PANTHER" id="PTHR11851:SF224">
    <property type="entry name" value="PROCESSING PROTEASE"/>
    <property type="match status" value="1"/>
</dbReference>
<gene>
    <name evidence="3" type="ORF">LA55_682</name>
</gene>
<dbReference type="Pfam" id="PF00675">
    <property type="entry name" value="Peptidase_M16"/>
    <property type="match status" value="1"/>
</dbReference>
<dbReference type="InterPro" id="IPR011765">
    <property type="entry name" value="Pept_M16_N"/>
</dbReference>
<name>A0A0B6D2H6_9GAMM</name>
<dbReference type="InterPro" id="IPR007863">
    <property type="entry name" value="Peptidase_M16_C"/>
</dbReference>
<evidence type="ECO:0000259" key="2">
    <source>
        <dbReference type="Pfam" id="PF05193"/>
    </source>
</evidence>
<dbReference type="Gene3D" id="3.30.830.10">
    <property type="entry name" value="Metalloenzyme, LuxS/M16 peptidase-like"/>
    <property type="match status" value="2"/>
</dbReference>
<dbReference type="Pfam" id="PF05193">
    <property type="entry name" value="Peptidase_M16_C"/>
    <property type="match status" value="1"/>
</dbReference>
<dbReference type="STRING" id="28110.KU46_1215"/>
<organism evidence="3 4">
    <name type="scientific">Francisella philomiragia</name>
    <dbReference type="NCBI Taxonomy" id="28110"/>
    <lineage>
        <taxon>Bacteria</taxon>
        <taxon>Pseudomonadati</taxon>
        <taxon>Pseudomonadota</taxon>
        <taxon>Gammaproteobacteria</taxon>
        <taxon>Thiotrichales</taxon>
        <taxon>Francisellaceae</taxon>
        <taxon>Francisella</taxon>
    </lineage>
</organism>
<dbReference type="SUPFAM" id="SSF63411">
    <property type="entry name" value="LuxS/MPP-like metallohydrolase"/>
    <property type="match status" value="2"/>
</dbReference>
<accession>A0A0B6D2H6</accession>
<evidence type="ECO:0000259" key="1">
    <source>
        <dbReference type="Pfam" id="PF00675"/>
    </source>
</evidence>